<dbReference type="InterPro" id="IPR019799">
    <property type="entry name" value="Glyco_hydro_22_CS"/>
</dbReference>
<dbReference type="SMART" id="SM00263">
    <property type="entry name" value="LYZ1"/>
    <property type="match status" value="1"/>
</dbReference>
<dbReference type="PANTHER" id="PTHR11407:SF63">
    <property type="entry name" value="LYSOZYME C"/>
    <property type="match status" value="1"/>
</dbReference>
<keyword evidence="5" id="KW-0326">Glycosidase</keyword>
<keyword evidence="3" id="KW-0929">Antimicrobial</keyword>
<dbReference type="Proteomes" id="UP000494040">
    <property type="component" value="Unassembled WGS sequence"/>
</dbReference>
<keyword evidence="7" id="KW-1133">Transmembrane helix</keyword>
<evidence type="ECO:0000256" key="2">
    <source>
        <dbReference type="ARBA" id="ARBA00012732"/>
    </source>
</evidence>
<dbReference type="PANTHER" id="PTHR11407">
    <property type="entry name" value="LYSOZYME C"/>
    <property type="match status" value="1"/>
</dbReference>
<evidence type="ECO:0000313" key="10">
    <source>
        <dbReference type="Proteomes" id="UP000494040"/>
    </source>
</evidence>
<dbReference type="PROSITE" id="PS51348">
    <property type="entry name" value="GLYCOSYL_HYDROL_F22_2"/>
    <property type="match status" value="1"/>
</dbReference>
<keyword evidence="5" id="KW-0378">Hydrolase</keyword>
<dbReference type="InterPro" id="IPR023346">
    <property type="entry name" value="Lysozyme-like_dom_sf"/>
</dbReference>
<dbReference type="GO" id="GO:0031640">
    <property type="term" value="P:killing of cells of another organism"/>
    <property type="evidence" value="ECO:0007669"/>
    <property type="project" value="UniProtKB-KW"/>
</dbReference>
<name>A0A8I6TML6_CIMLE</name>
<dbReference type="KEGG" id="clec:106669153"/>
<dbReference type="AlphaFoldDB" id="A0A8I6TML6"/>
<feature type="transmembrane region" description="Helical" evidence="7">
    <location>
        <begin position="256"/>
        <end position="273"/>
    </location>
</feature>
<keyword evidence="4" id="KW-1015">Disulfide bond</keyword>
<sequence>MRDDAPPLTIRWVLQPQVLVEKPRRTSLSACSFLVDGAALSTKPCAARIGGFLKGFLVIIAALVCGSESKVFEKCELAKELVEKHHFNKNHLRDWMCTLYGGTGFDTSKARAMVYAGGPRVIGLFQISEVQYCRYKYTGGLCNTTCESLMTDDITVAANCALYILRSYGFVSWGYWTNCCVFYFNLRAIGPISVGDKIAVMTLASMNWAWSIIVLYAFWNLCWRVYRISYIPTVIHIICLIMMSKTVLSIHQQAKSASGLAFAILIFGIQMYYCIHIEIRIKWKLYDFIRENASNRLFTSCDEENKD</sequence>
<evidence type="ECO:0000256" key="6">
    <source>
        <dbReference type="RuleBase" id="RU004440"/>
    </source>
</evidence>
<dbReference type="EnsemblMetazoa" id="XM_024228644.1">
    <property type="protein sequence ID" value="XP_024084412.1"/>
    <property type="gene ID" value="LOC106669153"/>
</dbReference>
<evidence type="ECO:0000313" key="9">
    <source>
        <dbReference type="EnsemblMetazoa" id="XP_024084412.1"/>
    </source>
</evidence>
<feature type="transmembrane region" description="Helical" evidence="7">
    <location>
        <begin position="225"/>
        <end position="244"/>
    </location>
</feature>
<protein>
    <recommendedName>
        <fullName evidence="2">lysozyme</fullName>
        <ecNumber evidence="2">3.2.1.17</ecNumber>
    </recommendedName>
</protein>
<keyword evidence="7" id="KW-0812">Transmembrane</keyword>
<evidence type="ECO:0000256" key="4">
    <source>
        <dbReference type="ARBA" id="ARBA00023157"/>
    </source>
</evidence>
<feature type="domain" description="Glycosyl hydrolases family 22 (GH22)" evidence="8">
    <location>
        <begin position="142"/>
        <end position="160"/>
    </location>
</feature>
<evidence type="ECO:0000256" key="3">
    <source>
        <dbReference type="ARBA" id="ARBA00022638"/>
    </source>
</evidence>
<dbReference type="GO" id="GO:0003796">
    <property type="term" value="F:lysozyme activity"/>
    <property type="evidence" value="ECO:0007669"/>
    <property type="project" value="UniProtKB-EC"/>
</dbReference>
<dbReference type="SUPFAM" id="SSF53955">
    <property type="entry name" value="Lysozyme-like"/>
    <property type="match status" value="1"/>
</dbReference>
<dbReference type="PROSITE" id="PS00128">
    <property type="entry name" value="GLYCOSYL_HYDROL_F22_1"/>
    <property type="match status" value="1"/>
</dbReference>
<keyword evidence="10" id="KW-1185">Reference proteome</keyword>
<keyword evidence="7" id="KW-0472">Membrane</keyword>
<accession>A0A8I6TML6</accession>
<dbReference type="PRINTS" id="PR00135">
    <property type="entry name" value="LYZLACT"/>
</dbReference>
<dbReference type="InterPro" id="IPR001916">
    <property type="entry name" value="Glyco_hydro_22"/>
</dbReference>
<comment type="similarity">
    <text evidence="6">Belongs to the glycosyl hydrolase 22 family.</text>
</comment>
<dbReference type="EC" id="3.2.1.17" evidence="2"/>
<evidence type="ECO:0000256" key="5">
    <source>
        <dbReference type="ARBA" id="ARBA00023295"/>
    </source>
</evidence>
<feature type="transmembrane region" description="Helical" evidence="7">
    <location>
        <begin position="198"/>
        <end position="219"/>
    </location>
</feature>
<organism evidence="9 10">
    <name type="scientific">Cimex lectularius</name>
    <name type="common">Bed bug</name>
    <name type="synonym">Acanthia lectularia</name>
    <dbReference type="NCBI Taxonomy" id="79782"/>
    <lineage>
        <taxon>Eukaryota</taxon>
        <taxon>Metazoa</taxon>
        <taxon>Ecdysozoa</taxon>
        <taxon>Arthropoda</taxon>
        <taxon>Hexapoda</taxon>
        <taxon>Insecta</taxon>
        <taxon>Pterygota</taxon>
        <taxon>Neoptera</taxon>
        <taxon>Paraneoptera</taxon>
        <taxon>Hemiptera</taxon>
        <taxon>Heteroptera</taxon>
        <taxon>Panheteroptera</taxon>
        <taxon>Cimicomorpha</taxon>
        <taxon>Cimicidae</taxon>
        <taxon>Cimex</taxon>
    </lineage>
</organism>
<evidence type="ECO:0000256" key="1">
    <source>
        <dbReference type="ARBA" id="ARBA00000632"/>
    </source>
</evidence>
<dbReference type="Pfam" id="PF00062">
    <property type="entry name" value="Lys"/>
    <property type="match status" value="1"/>
</dbReference>
<dbReference type="GO" id="GO:0042742">
    <property type="term" value="P:defense response to bacterium"/>
    <property type="evidence" value="ECO:0007669"/>
    <property type="project" value="UniProtKB-KW"/>
</dbReference>
<keyword evidence="3" id="KW-0081">Bacteriolytic enzyme</keyword>
<comment type="catalytic activity">
    <reaction evidence="1">
        <text>Hydrolysis of (1-&gt;4)-beta-linkages between N-acetylmuramic acid and N-acetyl-D-glucosamine residues in a peptidoglycan and between N-acetyl-D-glucosamine residues in chitodextrins.</text>
        <dbReference type="EC" id="3.2.1.17"/>
    </reaction>
</comment>
<evidence type="ECO:0000256" key="7">
    <source>
        <dbReference type="SAM" id="Phobius"/>
    </source>
</evidence>
<proteinExistence type="inferred from homology"/>
<evidence type="ECO:0000259" key="8">
    <source>
        <dbReference type="PROSITE" id="PS00128"/>
    </source>
</evidence>
<dbReference type="Gene3D" id="1.10.530.10">
    <property type="match status" value="1"/>
</dbReference>
<dbReference type="OrthoDB" id="6692707at2759"/>
<dbReference type="RefSeq" id="XP_024084412.1">
    <property type="nucleotide sequence ID" value="XM_024228644.1"/>
</dbReference>
<dbReference type="GeneID" id="106669153"/>
<reference evidence="9" key="1">
    <citation type="submission" date="2022-01" db="UniProtKB">
        <authorList>
            <consortium name="EnsemblMetazoa"/>
        </authorList>
    </citation>
    <scope>IDENTIFICATION</scope>
</reference>
<feature type="transmembrane region" description="Helical" evidence="7">
    <location>
        <begin position="168"/>
        <end position="186"/>
    </location>
</feature>